<keyword evidence="5 7" id="KW-0406">Ion transport</keyword>
<name>A0A670JDP7_PODMU</name>
<evidence type="ECO:0000256" key="6">
    <source>
        <dbReference type="ARBA" id="ARBA00023136"/>
    </source>
</evidence>
<dbReference type="GO" id="GO:0006811">
    <property type="term" value="P:monoatomic ion transport"/>
    <property type="evidence" value="ECO:0007669"/>
    <property type="project" value="UniProtKB-KW"/>
</dbReference>
<keyword evidence="3 7" id="KW-0813">Transport</keyword>
<protein>
    <recommendedName>
        <fullName evidence="7">FXYD domain-containing ion transport regulator</fullName>
    </recommendedName>
</protein>
<proteinExistence type="inferred from homology"/>
<evidence type="ECO:0000256" key="1">
    <source>
        <dbReference type="ARBA" id="ARBA00004167"/>
    </source>
</evidence>
<evidence type="ECO:0000256" key="4">
    <source>
        <dbReference type="ARBA" id="ARBA00022692"/>
    </source>
</evidence>
<reference evidence="8 9" key="1">
    <citation type="journal article" date="2019" name="Proc. Natl. Acad. Sci. U.S.A.">
        <title>Regulatory changes in pterin and carotenoid genes underlie balanced color polymorphisms in the wall lizard.</title>
        <authorList>
            <person name="Andrade P."/>
            <person name="Pinho C."/>
            <person name="Perez I de Lanuza G."/>
            <person name="Afonso S."/>
            <person name="Brejcha J."/>
            <person name="Rubin C.J."/>
            <person name="Wallerman O."/>
            <person name="Pereira P."/>
            <person name="Sabatino S.J."/>
            <person name="Bellati A."/>
            <person name="Pellitteri-Rosa D."/>
            <person name="Bosakova Z."/>
            <person name="Bunikis I."/>
            <person name="Carretero M.A."/>
            <person name="Feiner N."/>
            <person name="Marsik P."/>
            <person name="Pauperio F."/>
            <person name="Salvi D."/>
            <person name="Soler L."/>
            <person name="While G.M."/>
            <person name="Uller T."/>
            <person name="Font E."/>
            <person name="Andersson L."/>
            <person name="Carneiro M."/>
        </authorList>
    </citation>
    <scope>NUCLEOTIDE SEQUENCE</scope>
</reference>
<keyword evidence="4 7" id="KW-0812">Transmembrane</keyword>
<dbReference type="Gene3D" id="1.20.5.780">
    <property type="entry name" value="Single helix bin"/>
    <property type="match status" value="1"/>
</dbReference>
<evidence type="ECO:0000256" key="7">
    <source>
        <dbReference type="RuleBase" id="RU364131"/>
    </source>
</evidence>
<feature type="chain" id="PRO_5025705171" description="FXYD domain-containing ion transport regulator" evidence="7">
    <location>
        <begin position="22"/>
        <end position="81"/>
    </location>
</feature>
<dbReference type="CDD" id="cd20328">
    <property type="entry name" value="FXYD3-like"/>
    <property type="match status" value="1"/>
</dbReference>
<keyword evidence="9" id="KW-1185">Reference proteome</keyword>
<evidence type="ECO:0000313" key="9">
    <source>
        <dbReference type="Proteomes" id="UP000472272"/>
    </source>
</evidence>
<dbReference type="GO" id="GO:0043269">
    <property type="term" value="P:regulation of monoatomic ion transport"/>
    <property type="evidence" value="ECO:0007669"/>
    <property type="project" value="InterPro"/>
</dbReference>
<keyword evidence="7" id="KW-1133">Transmembrane helix</keyword>
<dbReference type="InterPro" id="IPR000272">
    <property type="entry name" value="Ion-transport_regulator_FXYD"/>
</dbReference>
<dbReference type="AlphaFoldDB" id="A0A670JDP7"/>
<keyword evidence="6 7" id="KW-0472">Membrane</keyword>
<dbReference type="GeneTree" id="ENSGT00990000212712"/>
<feature type="transmembrane region" description="Helical" evidence="7">
    <location>
        <begin position="37"/>
        <end position="60"/>
    </location>
</feature>
<reference evidence="8" key="2">
    <citation type="submission" date="2025-08" db="UniProtKB">
        <authorList>
            <consortium name="Ensembl"/>
        </authorList>
    </citation>
    <scope>IDENTIFICATION</scope>
</reference>
<accession>A0A670JDP7</accession>
<sequence length="81" mass="8782">CYQITITLFVFFCSIPCPGDASILDKTKPLLFPPADWYSLRVGGLIVAGVLCFLGIVILLSKQNGFHCDSTPIVTATVKSF</sequence>
<dbReference type="Proteomes" id="UP000472272">
    <property type="component" value="Chromosome 8"/>
</dbReference>
<comment type="subcellular location">
    <subcellularLocation>
        <location evidence="1">Membrane</location>
        <topology evidence="1">Single-pass membrane protein</topology>
    </subcellularLocation>
</comment>
<reference evidence="8" key="3">
    <citation type="submission" date="2025-09" db="UniProtKB">
        <authorList>
            <consortium name="Ensembl"/>
        </authorList>
    </citation>
    <scope>IDENTIFICATION</scope>
</reference>
<evidence type="ECO:0000313" key="8">
    <source>
        <dbReference type="Ensembl" id="ENSPMRP00000022491.1"/>
    </source>
</evidence>
<evidence type="ECO:0000256" key="2">
    <source>
        <dbReference type="ARBA" id="ARBA00005948"/>
    </source>
</evidence>
<dbReference type="Ensembl" id="ENSPMRT00000023895.1">
    <property type="protein sequence ID" value="ENSPMRP00000022491.1"/>
    <property type="gene ID" value="ENSPMRG00000014608.1"/>
</dbReference>
<dbReference type="GO" id="GO:0016020">
    <property type="term" value="C:membrane"/>
    <property type="evidence" value="ECO:0007669"/>
    <property type="project" value="UniProtKB-SubCell"/>
</dbReference>
<evidence type="ECO:0000256" key="5">
    <source>
        <dbReference type="ARBA" id="ARBA00023065"/>
    </source>
</evidence>
<evidence type="ECO:0000256" key="3">
    <source>
        <dbReference type="ARBA" id="ARBA00022448"/>
    </source>
</evidence>
<dbReference type="GO" id="GO:0099106">
    <property type="term" value="F:ion channel regulator activity"/>
    <property type="evidence" value="ECO:0007669"/>
    <property type="project" value="InterPro"/>
</dbReference>
<comment type="similarity">
    <text evidence="2 7">Belongs to the FXYD family.</text>
</comment>
<organism evidence="8 9">
    <name type="scientific">Podarcis muralis</name>
    <name type="common">Wall lizard</name>
    <name type="synonym">Lacerta muralis</name>
    <dbReference type="NCBI Taxonomy" id="64176"/>
    <lineage>
        <taxon>Eukaryota</taxon>
        <taxon>Metazoa</taxon>
        <taxon>Chordata</taxon>
        <taxon>Craniata</taxon>
        <taxon>Vertebrata</taxon>
        <taxon>Euteleostomi</taxon>
        <taxon>Lepidosauria</taxon>
        <taxon>Squamata</taxon>
        <taxon>Bifurcata</taxon>
        <taxon>Unidentata</taxon>
        <taxon>Episquamata</taxon>
        <taxon>Laterata</taxon>
        <taxon>Lacertibaenia</taxon>
        <taxon>Lacertidae</taxon>
        <taxon>Podarcis</taxon>
    </lineage>
</organism>
<dbReference type="Pfam" id="PF02038">
    <property type="entry name" value="ATP1G1_PLM_MAT8"/>
    <property type="match status" value="1"/>
</dbReference>
<keyword evidence="7" id="KW-0732">Signal</keyword>
<feature type="signal peptide" evidence="7">
    <location>
        <begin position="1"/>
        <end position="21"/>
    </location>
</feature>